<evidence type="ECO:0000259" key="2">
    <source>
        <dbReference type="Pfam" id="PF08327"/>
    </source>
</evidence>
<keyword evidence="5" id="KW-1185">Reference proteome</keyword>
<evidence type="ECO:0000313" key="4">
    <source>
        <dbReference type="EMBL" id="NYE93897.1"/>
    </source>
</evidence>
<gene>
    <name evidence="4" type="ORF">FHU41_000118</name>
</gene>
<dbReference type="GO" id="GO:0046872">
    <property type="term" value="F:metal ion binding"/>
    <property type="evidence" value="ECO:0007669"/>
    <property type="project" value="InterPro"/>
</dbReference>
<dbReference type="RefSeq" id="WP_179387736.1">
    <property type="nucleotide sequence ID" value="NZ_JACBYQ010000001.1"/>
</dbReference>
<dbReference type="InterPro" id="IPR017517">
    <property type="entry name" value="Maleyloyr_isom"/>
</dbReference>
<dbReference type="InterPro" id="IPR034660">
    <property type="entry name" value="DinB/YfiT-like"/>
</dbReference>
<comment type="caution">
    <text evidence="4">The sequence shown here is derived from an EMBL/GenBank/DDBJ whole genome shotgun (WGS) entry which is preliminary data.</text>
</comment>
<dbReference type="NCBIfam" id="TIGR03083">
    <property type="entry name" value="maleylpyruvate isomerase family mycothiol-dependent enzyme"/>
    <property type="match status" value="1"/>
</dbReference>
<dbReference type="SUPFAM" id="SSF109854">
    <property type="entry name" value="DinB/YfiT-like putative metalloenzymes"/>
    <property type="match status" value="1"/>
</dbReference>
<evidence type="ECO:0000259" key="3">
    <source>
        <dbReference type="Pfam" id="PF11716"/>
    </source>
</evidence>
<accession>A0A7Y9LQU0</accession>
<comment type="similarity">
    <text evidence="1">Belongs to the AHA1 family.</text>
</comment>
<dbReference type="InterPro" id="IPR013538">
    <property type="entry name" value="ASHA1/2-like_C"/>
</dbReference>
<feature type="domain" description="Mycothiol-dependent maleylpyruvate isomerase metal-binding" evidence="3">
    <location>
        <begin position="154"/>
        <end position="231"/>
    </location>
</feature>
<dbReference type="CDD" id="cd07814">
    <property type="entry name" value="SRPBCC_CalC_Aha1-like"/>
    <property type="match status" value="1"/>
</dbReference>
<sequence length="327" mass="34755">MSYDKTVTLPVSPDAAFELITRPERLRRWQTVAARVDLRVGGEYRWTITPGHNAAGTFTEIEPGKRVVFTWGWEGDGELPPGASTVSITLEQVPEGTAVRLVHEGLNEAQSASHAEGWNHYLERLTAISTTGDAGPDEWAAAPDPIDELSSAEAALAVVLRVLRGVTEEDLDKQTPCADFTVAQLVEHLLGSVNHIGGALGAQLSDDASAAVEVRIADAAQPTLETFRARGLEGTVDMGFAQLPAPIVANILNIEFLIHAWDLATATGQSIAVAPALSDYVLGLAQATITPEQRERGSFAEATVVDETASSLERLIAHSGRAVPAAN</sequence>
<name>A0A7Y9LQU0_9MICC</name>
<reference evidence="4 5" key="1">
    <citation type="submission" date="2020-07" db="EMBL/GenBank/DDBJ databases">
        <title>Sequencing the genomes of 1000 actinobacteria strains.</title>
        <authorList>
            <person name="Klenk H.-P."/>
        </authorList>
    </citation>
    <scope>NUCLEOTIDE SEQUENCE [LARGE SCALE GENOMIC DNA]</scope>
    <source>
        <strain evidence="4 5">DSM 102047</strain>
    </source>
</reference>
<dbReference type="EMBL" id="JACBYQ010000001">
    <property type="protein sequence ID" value="NYE93897.1"/>
    <property type="molecule type" value="Genomic_DNA"/>
</dbReference>
<evidence type="ECO:0000256" key="1">
    <source>
        <dbReference type="ARBA" id="ARBA00006817"/>
    </source>
</evidence>
<dbReference type="Gene3D" id="3.30.530.20">
    <property type="match status" value="1"/>
</dbReference>
<organism evidence="4 5">
    <name type="scientific">Psychromicrobium silvestre</name>
    <dbReference type="NCBI Taxonomy" id="1645614"/>
    <lineage>
        <taxon>Bacteria</taxon>
        <taxon>Bacillati</taxon>
        <taxon>Actinomycetota</taxon>
        <taxon>Actinomycetes</taxon>
        <taxon>Micrococcales</taxon>
        <taxon>Micrococcaceae</taxon>
        <taxon>Psychromicrobium</taxon>
    </lineage>
</organism>
<evidence type="ECO:0000313" key="5">
    <source>
        <dbReference type="Proteomes" id="UP000521748"/>
    </source>
</evidence>
<dbReference type="SUPFAM" id="SSF55961">
    <property type="entry name" value="Bet v1-like"/>
    <property type="match status" value="1"/>
</dbReference>
<dbReference type="Gene3D" id="1.20.120.450">
    <property type="entry name" value="dinb family like domain"/>
    <property type="match status" value="1"/>
</dbReference>
<dbReference type="Pfam" id="PF08327">
    <property type="entry name" value="AHSA1"/>
    <property type="match status" value="1"/>
</dbReference>
<dbReference type="Proteomes" id="UP000521748">
    <property type="component" value="Unassembled WGS sequence"/>
</dbReference>
<dbReference type="AlphaFoldDB" id="A0A7Y9LQU0"/>
<protein>
    <submittedName>
        <fullName evidence="4">Uncharacterized protein (TIGR03086 family)</fullName>
    </submittedName>
</protein>
<dbReference type="InterPro" id="IPR024344">
    <property type="entry name" value="MDMPI_metal-binding"/>
</dbReference>
<feature type="domain" description="Activator of Hsp90 ATPase homologue 1/2-like C-terminal" evidence="2">
    <location>
        <begin position="11"/>
        <end position="128"/>
    </location>
</feature>
<proteinExistence type="inferred from homology"/>
<dbReference type="InterPro" id="IPR023393">
    <property type="entry name" value="START-like_dom_sf"/>
</dbReference>
<dbReference type="Pfam" id="PF11716">
    <property type="entry name" value="MDMPI_N"/>
    <property type="match status" value="1"/>
</dbReference>
<dbReference type="InterPro" id="IPR017520">
    <property type="entry name" value="CHP03086"/>
</dbReference>
<dbReference type="NCBIfam" id="TIGR03086">
    <property type="entry name" value="TIGR03086 family metal-binding protein"/>
    <property type="match status" value="1"/>
</dbReference>